<name>A0A368ZZ97_9FLAO</name>
<organism evidence="2 3">
    <name type="scientific">Schleiferia thermophila</name>
    <dbReference type="NCBI Taxonomy" id="884107"/>
    <lineage>
        <taxon>Bacteria</taxon>
        <taxon>Pseudomonadati</taxon>
        <taxon>Bacteroidota</taxon>
        <taxon>Flavobacteriia</taxon>
        <taxon>Flavobacteriales</taxon>
        <taxon>Schleiferiaceae</taxon>
        <taxon>Schleiferia</taxon>
    </lineage>
</organism>
<dbReference type="GO" id="GO:0016757">
    <property type="term" value="F:glycosyltransferase activity"/>
    <property type="evidence" value="ECO:0007669"/>
    <property type="project" value="InterPro"/>
</dbReference>
<dbReference type="Gene3D" id="3.40.50.2000">
    <property type="entry name" value="Glycogen Phosphorylase B"/>
    <property type="match status" value="1"/>
</dbReference>
<sequence length="374" mass="42589">MRTIRTIIVSATSDLSTDQRVHKTCVTLQKSGFEVICVGRKLRNSLPLTRPYKTVRFTLPTERGILFYTCYQLWLFMYLLLHKADGLWANDLDTLLPNFLISRIKRLPIAYDSHEYFCGSPEVFKRPLRYKVWKSLEDLLLPRLSSMLTVNASIAALYQKEYGIQTYFVRNISPIPEEIALHSRCEIGIAETDFLIVVQGRGLNVDRGNEELIESLLYLPAFVKLLIIGSGNAIDQIHFQILKHQLSDRVVVLPPMPYREMLGFTHLADLGAALDKPVAPNYLYSLPNKVFDYIHCGVPILGGGSLEVQHLISEFNIGEVIPDHSPSNIAKTVYQIIKVGKSFYKDGLKRAAEELNWKKEEGKLIAYIQKIFSN</sequence>
<dbReference type="Pfam" id="PF00534">
    <property type="entry name" value="Glycos_transf_1"/>
    <property type="match status" value="1"/>
</dbReference>
<dbReference type="InterPro" id="IPR001296">
    <property type="entry name" value="Glyco_trans_1"/>
</dbReference>
<evidence type="ECO:0000313" key="3">
    <source>
        <dbReference type="Proteomes" id="UP000253517"/>
    </source>
</evidence>
<keyword evidence="2" id="KW-0808">Transferase</keyword>
<proteinExistence type="predicted"/>
<keyword evidence="3" id="KW-1185">Reference proteome</keyword>
<dbReference type="SUPFAM" id="SSF53756">
    <property type="entry name" value="UDP-Glycosyltransferase/glycogen phosphorylase"/>
    <property type="match status" value="1"/>
</dbReference>
<protein>
    <submittedName>
        <fullName evidence="2">Glycosyltransferase involved in cell wall biosynthesis</fullName>
    </submittedName>
</protein>
<evidence type="ECO:0000259" key="1">
    <source>
        <dbReference type="Pfam" id="PF00534"/>
    </source>
</evidence>
<feature type="domain" description="Glycosyl transferase family 1" evidence="1">
    <location>
        <begin position="187"/>
        <end position="339"/>
    </location>
</feature>
<dbReference type="Proteomes" id="UP000253517">
    <property type="component" value="Unassembled WGS sequence"/>
</dbReference>
<gene>
    <name evidence="2" type="ORF">DES35_10412</name>
</gene>
<accession>A0A368ZZ97</accession>
<comment type="caution">
    <text evidence="2">The sequence shown here is derived from an EMBL/GenBank/DDBJ whole genome shotgun (WGS) entry which is preliminary data.</text>
</comment>
<dbReference type="AlphaFoldDB" id="A0A368ZZ97"/>
<dbReference type="EMBL" id="QPJS01000004">
    <property type="protein sequence ID" value="RCX02253.1"/>
    <property type="molecule type" value="Genomic_DNA"/>
</dbReference>
<evidence type="ECO:0000313" key="2">
    <source>
        <dbReference type="EMBL" id="RCX02253.1"/>
    </source>
</evidence>
<dbReference type="RefSeq" id="WP_037360469.1">
    <property type="nucleotide sequence ID" value="NZ_BHZF01000006.1"/>
</dbReference>
<reference evidence="2 3" key="1">
    <citation type="submission" date="2018-07" db="EMBL/GenBank/DDBJ databases">
        <title>Genomic Encyclopedia of Type Strains, Phase IV (KMG-IV): sequencing the most valuable type-strain genomes for metagenomic binning, comparative biology and taxonomic classification.</title>
        <authorList>
            <person name="Goeker M."/>
        </authorList>
    </citation>
    <scope>NUCLEOTIDE SEQUENCE [LARGE SCALE GENOMIC DNA]</scope>
    <source>
        <strain evidence="2 3">DSM 21410</strain>
    </source>
</reference>